<dbReference type="EMBL" id="JBHXIJ010000017">
    <property type="protein sequence ID" value="MFD5098281.1"/>
    <property type="molecule type" value="Genomic_DNA"/>
</dbReference>
<evidence type="ECO:0000313" key="3">
    <source>
        <dbReference type="EMBL" id="MFD5098281.1"/>
    </source>
</evidence>
<comment type="caution">
    <text evidence="4">The sequence shown here is derived from an EMBL/GenBank/DDBJ whole genome shotgun (WGS) entry which is preliminary data.</text>
</comment>
<feature type="region of interest" description="Disordered" evidence="1">
    <location>
        <begin position="1"/>
        <end position="26"/>
    </location>
</feature>
<sequence length="66" mass="7235">MTRNDNADPAEPLNNWPTQAHPPEKTATEAARLTRALRFLRLLLLTLAILAAVLSFATALTDLNLP</sequence>
<gene>
    <name evidence="3" type="ORF">ACFWJN_04765</name>
    <name evidence="4" type="ORF">ACFWJN_27685</name>
</gene>
<dbReference type="RefSeq" id="WP_386708938.1">
    <property type="nucleotide sequence ID" value="NZ_JBHXIJ010000017.1"/>
</dbReference>
<feature type="transmembrane region" description="Helical" evidence="2">
    <location>
        <begin position="42"/>
        <end position="60"/>
    </location>
</feature>
<reference evidence="4 5" key="1">
    <citation type="submission" date="2024-09" db="EMBL/GenBank/DDBJ databases">
        <title>The Natural Products Discovery Center: Release of the First 8490 Sequenced Strains for Exploring Actinobacteria Biosynthetic Diversity.</title>
        <authorList>
            <person name="Kalkreuter E."/>
            <person name="Kautsar S.A."/>
            <person name="Yang D."/>
            <person name="Bader C.D."/>
            <person name="Teijaro C.N."/>
            <person name="Fluegel L."/>
            <person name="Davis C.M."/>
            <person name="Simpson J.R."/>
            <person name="Lauterbach L."/>
            <person name="Steele A.D."/>
            <person name="Gui C."/>
            <person name="Meng S."/>
            <person name="Li G."/>
            <person name="Viehrig K."/>
            <person name="Ye F."/>
            <person name="Su P."/>
            <person name="Kiefer A.F."/>
            <person name="Nichols A."/>
            <person name="Cepeda A.J."/>
            <person name="Yan W."/>
            <person name="Fan B."/>
            <person name="Jiang Y."/>
            <person name="Adhikari A."/>
            <person name="Zheng C.-J."/>
            <person name="Schuster L."/>
            <person name="Cowan T.M."/>
            <person name="Smanski M.J."/>
            <person name="Chevrette M.G."/>
            <person name="De Carvalho L.P.S."/>
            <person name="Shen B."/>
        </authorList>
    </citation>
    <scope>NUCLEOTIDE SEQUENCE [LARGE SCALE GENOMIC DNA]</scope>
    <source>
        <strain evidence="4 5">NPDC058348</strain>
    </source>
</reference>
<name>A0ABW6FTZ5_9ACTN</name>
<keyword evidence="5" id="KW-1185">Reference proteome</keyword>
<evidence type="ECO:0000256" key="1">
    <source>
        <dbReference type="SAM" id="MobiDB-lite"/>
    </source>
</evidence>
<accession>A0ABW6FTZ5</accession>
<dbReference type="Proteomes" id="UP001598448">
    <property type="component" value="Unassembled WGS sequence"/>
</dbReference>
<keyword evidence="2" id="KW-0812">Transmembrane</keyword>
<evidence type="ECO:0000256" key="2">
    <source>
        <dbReference type="SAM" id="Phobius"/>
    </source>
</evidence>
<organism evidence="4 5">
    <name type="scientific">Streptomyces albidochromogenes</name>
    <dbReference type="NCBI Taxonomy" id="329524"/>
    <lineage>
        <taxon>Bacteria</taxon>
        <taxon>Bacillati</taxon>
        <taxon>Actinomycetota</taxon>
        <taxon>Actinomycetes</taxon>
        <taxon>Kitasatosporales</taxon>
        <taxon>Streptomycetaceae</taxon>
        <taxon>Streptomyces</taxon>
    </lineage>
</organism>
<keyword evidence="2" id="KW-1133">Transmembrane helix</keyword>
<keyword evidence="2" id="KW-0472">Membrane</keyword>
<evidence type="ECO:0008006" key="6">
    <source>
        <dbReference type="Google" id="ProtNLM"/>
    </source>
</evidence>
<evidence type="ECO:0000313" key="4">
    <source>
        <dbReference type="EMBL" id="MFD5102730.1"/>
    </source>
</evidence>
<dbReference type="EMBL" id="JBHXIJ010000281">
    <property type="protein sequence ID" value="MFD5102730.1"/>
    <property type="molecule type" value="Genomic_DNA"/>
</dbReference>
<evidence type="ECO:0000313" key="5">
    <source>
        <dbReference type="Proteomes" id="UP001598448"/>
    </source>
</evidence>
<protein>
    <recommendedName>
        <fullName evidence="6">Sensor histidine kinase</fullName>
    </recommendedName>
</protein>
<proteinExistence type="predicted"/>